<keyword evidence="1" id="KW-0812">Transmembrane</keyword>
<accession>A0AA85GIC6</accession>
<sequence>MEYALNYISSFAFGLSLLFILLLCFCWNKKQGLTQKRHNPSTDASVNSCQEITYNHHKRFTVRLSRPHKYVLDTVATTTVETKTTPTTKVNINHDTTNHVLIKNSNLFVNEDDLAYATTIGLNTNMNSTDILSPSGYPLLHQDSNTHRNCELPPVPTYFDAAFTENKQINVDHAPLPEDNIDQLTCYYYSIATVKQPISNKHHLYDVTIPKLLQSIKKNSSTSVSDTNNRCYSLCDDDADDPTSDSDGLYASVSHPPPPLPSSMIGNNFVTQETFQDTETIVNVNITPTTTVATTTNSNSMQTNENMTASRHDLCQSRYYSQLKGECNMSNNNINNNKKDGSTKDQYRGVSTAATTSTTALQFPKFSSKTSKDNNNNGTHNSNKIIDNCQLSNQPTCHNHTKIENCYKCSITPCVHLYAEVTPCARTRQSTLADSEMKSNNNNSVYSSNYIRPPIPVRGYDQTDIDLVNQIRISSRPLDVTRPYKSTDHHDVESRKVPTVLCNSTKHNYHQCFDDSDTNQESSEYERIYSIASTESADRNIVQLVSTEKQNNETTISHNNNKLEHSYTEISSSIDDLATYSQVYYSTACGSIDHPIVKTTESSNMHSSLCSSTVFHTNSLDQNTDKKSYPHGDDVIIKESCQQNDYNTSNHSNLNDKNQPILTSNQSLTPLLLSETTVYSVTKLHPSISSNLNDKMLAEIQAFRHMDSELDLTQSTKYFMVNNSQTETRRLPDSFMNESEEEQKTMIGTLQVVTQSLYNQNQREDTGLMTPLMERSTEDCSRLSTIHRNYSKAIKSDGQSSSSLSHSTILSPSSLSLCSKSIKSPANYLISDFPSPTPPIVVTVSSNCSVAPFALAEFSFISDPSAYDDIDNL</sequence>
<organism evidence="2 3">
    <name type="scientific">Schistosoma rodhaini</name>
    <dbReference type="NCBI Taxonomy" id="6188"/>
    <lineage>
        <taxon>Eukaryota</taxon>
        <taxon>Metazoa</taxon>
        <taxon>Spiralia</taxon>
        <taxon>Lophotrochozoa</taxon>
        <taxon>Platyhelminthes</taxon>
        <taxon>Trematoda</taxon>
        <taxon>Digenea</taxon>
        <taxon>Strigeidida</taxon>
        <taxon>Schistosomatoidea</taxon>
        <taxon>Schistosomatidae</taxon>
        <taxon>Schistosoma</taxon>
    </lineage>
</organism>
<dbReference type="WBParaSite" id="SRDH1_96310.1">
    <property type="protein sequence ID" value="SRDH1_96310.1"/>
    <property type="gene ID" value="SRDH1_96310"/>
</dbReference>
<name>A0AA85GIC6_9TREM</name>
<evidence type="ECO:0000256" key="1">
    <source>
        <dbReference type="SAM" id="Phobius"/>
    </source>
</evidence>
<dbReference type="Proteomes" id="UP000050792">
    <property type="component" value="Unassembled WGS sequence"/>
</dbReference>
<dbReference type="AlphaFoldDB" id="A0AA85GIC6"/>
<keyword evidence="1" id="KW-1133">Transmembrane helix</keyword>
<feature type="transmembrane region" description="Helical" evidence="1">
    <location>
        <begin position="6"/>
        <end position="27"/>
    </location>
</feature>
<evidence type="ECO:0000313" key="3">
    <source>
        <dbReference type="WBParaSite" id="SRDH1_96310.1"/>
    </source>
</evidence>
<proteinExistence type="predicted"/>
<reference evidence="3" key="2">
    <citation type="submission" date="2023-11" db="UniProtKB">
        <authorList>
            <consortium name="WormBaseParasite"/>
        </authorList>
    </citation>
    <scope>IDENTIFICATION</scope>
</reference>
<protein>
    <submittedName>
        <fullName evidence="3">Uncharacterized protein</fullName>
    </submittedName>
</protein>
<reference evidence="2" key="1">
    <citation type="submission" date="2022-06" db="EMBL/GenBank/DDBJ databases">
        <authorList>
            <person name="Berger JAMES D."/>
            <person name="Berger JAMES D."/>
        </authorList>
    </citation>
    <scope>NUCLEOTIDE SEQUENCE [LARGE SCALE GENOMIC DNA]</scope>
</reference>
<evidence type="ECO:0000313" key="2">
    <source>
        <dbReference type="Proteomes" id="UP000050792"/>
    </source>
</evidence>
<keyword evidence="1" id="KW-0472">Membrane</keyword>
<keyword evidence="2" id="KW-1185">Reference proteome</keyword>